<evidence type="ECO:0000256" key="3">
    <source>
        <dbReference type="ARBA" id="ARBA00023004"/>
    </source>
</evidence>
<dbReference type="CDD" id="cd21128">
    <property type="entry name" value="SPASM_rSAM"/>
    <property type="match status" value="1"/>
</dbReference>
<keyword evidence="3" id="KW-0408">Iron</keyword>
<dbReference type="SMART" id="SM00729">
    <property type="entry name" value="Elp3"/>
    <property type="match status" value="1"/>
</dbReference>
<dbReference type="PANTHER" id="PTHR43524">
    <property type="entry name" value="RADICAL SAM SUPERFAMILY PROTEIN"/>
    <property type="match status" value="1"/>
</dbReference>
<gene>
    <name evidence="6" type="ORF">D2962_07265</name>
</gene>
<keyword evidence="1" id="KW-0949">S-adenosyl-L-methionine</keyword>
<evidence type="ECO:0000256" key="2">
    <source>
        <dbReference type="ARBA" id="ARBA00022723"/>
    </source>
</evidence>
<dbReference type="EMBL" id="CP033169">
    <property type="protein sequence ID" value="AYO30449.1"/>
    <property type="molecule type" value="Genomic_DNA"/>
</dbReference>
<accession>A0A3G2R4Y9</accession>
<evidence type="ECO:0000313" key="6">
    <source>
        <dbReference type="EMBL" id="AYO30449.1"/>
    </source>
</evidence>
<evidence type="ECO:0000256" key="4">
    <source>
        <dbReference type="ARBA" id="ARBA00023014"/>
    </source>
</evidence>
<evidence type="ECO:0000256" key="1">
    <source>
        <dbReference type="ARBA" id="ARBA00022691"/>
    </source>
</evidence>
<dbReference type="GO" id="GO:0003824">
    <property type="term" value="F:catalytic activity"/>
    <property type="evidence" value="ECO:0007669"/>
    <property type="project" value="InterPro"/>
</dbReference>
<dbReference type="InterPro" id="IPR023885">
    <property type="entry name" value="4Fe4S-binding_SPASM_dom"/>
</dbReference>
<dbReference type="CDD" id="cd01335">
    <property type="entry name" value="Radical_SAM"/>
    <property type="match status" value="1"/>
</dbReference>
<dbReference type="InterPro" id="IPR058240">
    <property type="entry name" value="rSAM_sf"/>
</dbReference>
<dbReference type="SFLD" id="SFLDG01386">
    <property type="entry name" value="main_SPASM_domain-containing"/>
    <property type="match status" value="1"/>
</dbReference>
<keyword evidence="4" id="KW-0411">Iron-sulfur</keyword>
<dbReference type="SUPFAM" id="SSF102114">
    <property type="entry name" value="Radical SAM enzymes"/>
    <property type="match status" value="1"/>
</dbReference>
<evidence type="ECO:0000259" key="5">
    <source>
        <dbReference type="PROSITE" id="PS51918"/>
    </source>
</evidence>
<keyword evidence="2" id="KW-0479">Metal-binding</keyword>
<dbReference type="InterPro" id="IPR007197">
    <property type="entry name" value="rSAM"/>
</dbReference>
<keyword evidence="7" id="KW-1185">Reference proteome</keyword>
<dbReference type="PROSITE" id="PS51918">
    <property type="entry name" value="RADICAL_SAM"/>
    <property type="match status" value="1"/>
</dbReference>
<reference evidence="6 7" key="1">
    <citation type="submission" date="2018-10" db="EMBL/GenBank/DDBJ databases">
        <authorList>
            <person name="Zhang X."/>
        </authorList>
    </citation>
    <scope>NUCLEOTIDE SEQUENCE [LARGE SCALE GENOMIC DNA]</scope>
    <source>
        <strain evidence="6 7">SK-G1</strain>
    </source>
</reference>
<name>A0A3G2R4Y9_9FIRM</name>
<dbReference type="Proteomes" id="UP000280960">
    <property type="component" value="Chromosome"/>
</dbReference>
<evidence type="ECO:0000313" key="7">
    <source>
        <dbReference type="Proteomes" id="UP000280960"/>
    </source>
</evidence>
<protein>
    <submittedName>
        <fullName evidence="6">Radical SAM protein</fullName>
    </submittedName>
</protein>
<dbReference type="InterPro" id="IPR013785">
    <property type="entry name" value="Aldolase_TIM"/>
</dbReference>
<organism evidence="6 7">
    <name type="scientific">Biomaibacter acetigenes</name>
    <dbReference type="NCBI Taxonomy" id="2316383"/>
    <lineage>
        <taxon>Bacteria</taxon>
        <taxon>Bacillati</taxon>
        <taxon>Bacillota</taxon>
        <taxon>Clostridia</taxon>
        <taxon>Thermosediminibacterales</taxon>
        <taxon>Tepidanaerobacteraceae</taxon>
        <taxon>Biomaibacter</taxon>
    </lineage>
</organism>
<dbReference type="SFLD" id="SFLDG01067">
    <property type="entry name" value="SPASM/twitch_domain_containing"/>
    <property type="match status" value="1"/>
</dbReference>
<dbReference type="PANTHER" id="PTHR43524:SF1">
    <property type="entry name" value="RADICAL SAM SUPERFAMILY PROTEIN"/>
    <property type="match status" value="1"/>
</dbReference>
<sequence>MIVTQKWQPNLDFAKRYISEKVLQQLLSYLSRDPVRHMEQILSLGKILARREEHRRNIEAIEKAIATNPAINQLAEGLLKDTHSNVLHRLLYNWFINSALLGIPRQRQLSDTLGFNVPHFILVDPTGACNLRCEGCWAGAYAKHDELSFERLDRLFNEAKDLGIYWIVMSGGEPFLYPHLFDLAAKHSDMAFMIYTNGTMIDDRVADKIVEVGNISPAFSLEGWENRTDQRRGKGVFKKVTEAMDRLRERGAVFGISLTATRDNVDEITSDNFIDFLTEKGARYGWIFHYIPIGRNPNPELMLTPEQRAYMAERIPYIRSHKPILLGDFWNDGELTQGCIAGGRRYFHITASGAVEPCAFVHFSTQNINDCSLKQVLQSPLFTTFQKRQPFCDDHLRPCPIIDVPEGLRQIVKESGAKPTHDGAEDVLKGEVGEFLDLRSTAWAKEVAKIRSEVRKNIC</sequence>
<dbReference type="GO" id="GO:0046872">
    <property type="term" value="F:metal ion binding"/>
    <property type="evidence" value="ECO:0007669"/>
    <property type="project" value="UniProtKB-KW"/>
</dbReference>
<proteinExistence type="predicted"/>
<dbReference type="Pfam" id="PF13186">
    <property type="entry name" value="SPASM"/>
    <property type="match status" value="1"/>
</dbReference>
<dbReference type="InterPro" id="IPR006638">
    <property type="entry name" value="Elp3/MiaA/NifB-like_rSAM"/>
</dbReference>
<dbReference type="Pfam" id="PF04055">
    <property type="entry name" value="Radical_SAM"/>
    <property type="match status" value="1"/>
</dbReference>
<dbReference type="KEGG" id="bacg:D2962_07265"/>
<feature type="domain" description="Radical SAM core" evidence="5">
    <location>
        <begin position="113"/>
        <end position="328"/>
    </location>
</feature>
<dbReference type="GO" id="GO:0051536">
    <property type="term" value="F:iron-sulfur cluster binding"/>
    <property type="evidence" value="ECO:0007669"/>
    <property type="project" value="UniProtKB-KW"/>
</dbReference>
<dbReference type="Gene3D" id="3.20.20.70">
    <property type="entry name" value="Aldolase class I"/>
    <property type="match status" value="1"/>
</dbReference>
<dbReference type="SFLD" id="SFLDS00029">
    <property type="entry name" value="Radical_SAM"/>
    <property type="match status" value="1"/>
</dbReference>
<dbReference type="AlphaFoldDB" id="A0A3G2R4Y9"/>